<reference evidence="1 2" key="1">
    <citation type="submission" date="2021-05" db="EMBL/GenBank/DDBJ databases">
        <title>Genome Assembly of Synthetic Allotetraploid Brassica napus Reveals Homoeologous Exchanges between Subgenomes.</title>
        <authorList>
            <person name="Davis J.T."/>
        </authorList>
    </citation>
    <scope>NUCLEOTIDE SEQUENCE [LARGE SCALE GENOMIC DNA]</scope>
    <source>
        <strain evidence="2">cv. Da-Ae</strain>
        <tissue evidence="1">Seedling</tissue>
    </source>
</reference>
<dbReference type="EMBL" id="JAGKQM010000015">
    <property type="protein sequence ID" value="KAH0876955.1"/>
    <property type="molecule type" value="Genomic_DNA"/>
</dbReference>
<keyword evidence="2" id="KW-1185">Reference proteome</keyword>
<evidence type="ECO:0000313" key="2">
    <source>
        <dbReference type="Proteomes" id="UP000824890"/>
    </source>
</evidence>
<proteinExistence type="predicted"/>
<accession>A0ABQ7ZA37</accession>
<comment type="caution">
    <text evidence="1">The sequence shown here is derived from an EMBL/GenBank/DDBJ whole genome shotgun (WGS) entry which is preliminary data.</text>
</comment>
<organism evidence="1 2">
    <name type="scientific">Brassica napus</name>
    <name type="common">Rape</name>
    <dbReference type="NCBI Taxonomy" id="3708"/>
    <lineage>
        <taxon>Eukaryota</taxon>
        <taxon>Viridiplantae</taxon>
        <taxon>Streptophyta</taxon>
        <taxon>Embryophyta</taxon>
        <taxon>Tracheophyta</taxon>
        <taxon>Spermatophyta</taxon>
        <taxon>Magnoliopsida</taxon>
        <taxon>eudicotyledons</taxon>
        <taxon>Gunneridae</taxon>
        <taxon>Pentapetalae</taxon>
        <taxon>rosids</taxon>
        <taxon>malvids</taxon>
        <taxon>Brassicales</taxon>
        <taxon>Brassicaceae</taxon>
        <taxon>Brassiceae</taxon>
        <taxon>Brassica</taxon>
    </lineage>
</organism>
<sequence>MKQKEEENVKTKIKPEARIFKGESKDVYKIKSYTAQELDLNKAYYDEEELHPKKKMEPNVMDLLKIYLPKYF</sequence>
<dbReference type="Proteomes" id="UP000824890">
    <property type="component" value="Unassembled WGS sequence"/>
</dbReference>
<gene>
    <name evidence="1" type="ORF">HID58_064349</name>
</gene>
<name>A0ABQ7ZA37_BRANA</name>
<evidence type="ECO:0000313" key="1">
    <source>
        <dbReference type="EMBL" id="KAH0876955.1"/>
    </source>
</evidence>
<protein>
    <submittedName>
        <fullName evidence="1">Uncharacterized protein</fullName>
    </submittedName>
</protein>